<feature type="compositionally biased region" description="Acidic residues" evidence="1">
    <location>
        <begin position="25"/>
        <end position="34"/>
    </location>
</feature>
<evidence type="ECO:0000313" key="4">
    <source>
        <dbReference type="Proteomes" id="UP000188235"/>
    </source>
</evidence>
<dbReference type="KEGG" id="tfa:BW733_12980"/>
<dbReference type="EMBL" id="CP019607">
    <property type="protein sequence ID" value="AQP51594.1"/>
    <property type="molecule type" value="Genomic_DNA"/>
</dbReference>
<evidence type="ECO:0000313" key="3">
    <source>
        <dbReference type="EMBL" id="AQP51594.1"/>
    </source>
</evidence>
<keyword evidence="4" id="KW-1185">Reference proteome</keyword>
<proteinExistence type="predicted"/>
<dbReference type="RefSeq" id="WP_077351040.1">
    <property type="nucleotide sequence ID" value="NZ_CP019607.1"/>
</dbReference>
<dbReference type="Proteomes" id="UP000188235">
    <property type="component" value="Chromosome"/>
</dbReference>
<dbReference type="Pfam" id="PF05076">
    <property type="entry name" value="SUFU"/>
    <property type="match status" value="1"/>
</dbReference>
<dbReference type="AlphaFoldDB" id="A0A1Q2CZX2"/>
<evidence type="ECO:0000259" key="2">
    <source>
        <dbReference type="Pfam" id="PF05076"/>
    </source>
</evidence>
<sequence>MGWFSKRKKHDDNATRAADAPGQAAEEEVEEDDPRWEQWAEARNAYWNGIGTLDDQVVAHLVSPEFMGAPPWPTTRQSYVITRTDDTVILATDGMTDPFRDDSGPANGFGAEVYLESPALVGANFNTIAGSWELGALQNFAANVADLGGITGHLEQYGVVSMELPAPEGVPEHLFTPQGTIGILIGIEAPGRSAEVTLAPGEEIRMIPITLITPAETAYIVSGGGAARGELVEKLAEAGVGVVSDVNRQSVL</sequence>
<evidence type="ECO:0000256" key="1">
    <source>
        <dbReference type="SAM" id="MobiDB-lite"/>
    </source>
</evidence>
<reference evidence="3 4" key="1">
    <citation type="journal article" date="2008" name="Int. J. Syst. Evol. Microbiol.">
        <title>Tessaracoccus flavescens sp. nov., isolated from marine sediment.</title>
        <authorList>
            <person name="Lee D.W."/>
            <person name="Lee S.D."/>
        </authorList>
    </citation>
    <scope>NUCLEOTIDE SEQUENCE [LARGE SCALE GENOMIC DNA]</scope>
    <source>
        <strain evidence="3 4">SST-39T</strain>
    </source>
</reference>
<organism evidence="3 4">
    <name type="scientific">Tessaracoccus flavescens</name>
    <dbReference type="NCBI Taxonomy" id="399497"/>
    <lineage>
        <taxon>Bacteria</taxon>
        <taxon>Bacillati</taxon>
        <taxon>Actinomycetota</taxon>
        <taxon>Actinomycetes</taxon>
        <taxon>Propionibacteriales</taxon>
        <taxon>Propionibacteriaceae</taxon>
        <taxon>Tessaracoccus</taxon>
    </lineage>
</organism>
<protein>
    <recommendedName>
        <fullName evidence="2">Suppressor of fused-like domain-containing protein</fullName>
    </recommendedName>
</protein>
<name>A0A1Q2CZX2_9ACTN</name>
<feature type="region of interest" description="Disordered" evidence="1">
    <location>
        <begin position="1"/>
        <end position="35"/>
    </location>
</feature>
<dbReference type="InterPro" id="IPR020941">
    <property type="entry name" value="SUFU-like_domain"/>
</dbReference>
<dbReference type="OrthoDB" id="6556108at2"/>
<feature type="domain" description="Suppressor of fused-like" evidence="2">
    <location>
        <begin position="85"/>
        <end position="249"/>
    </location>
</feature>
<accession>A0A1Q2CZX2</accession>
<gene>
    <name evidence="3" type="ORF">BW733_12980</name>
</gene>